<dbReference type="InterPro" id="IPR050227">
    <property type="entry name" value="Rab"/>
</dbReference>
<evidence type="ECO:0000313" key="12">
    <source>
        <dbReference type="EMBL" id="CAI0547911.1"/>
    </source>
</evidence>
<comment type="function">
    <text evidence="10">Protein transport. Regulator of membrane traffic from the Golgi apparatus towards the endoplasmic reticulum (ER).</text>
</comment>
<sequence>MNPEYDYLFKLLLIGDSGVGKSCLLLRFADDSYLESYISTIGVDFVSMLCSSEFLKMKFSQWDTAGQERFRTITSSYYRGAHGIIIVYDVTDEESFNNVKQWLSEIDRYASENVNKLLVGNKSDLTANRVVSYETAKAFADEIGIPFMETSAKSSTNVEEAFMAMSADIKKRMASQPASNAGKPSIVQIRGQPVDQKSGCCSS</sequence>
<dbReference type="InterPro" id="IPR057289">
    <property type="entry name" value="Rab1/Ypt1"/>
</dbReference>
<accession>A0AAV0QSL1</accession>
<reference evidence="12" key="1">
    <citation type="submission" date="2022-08" db="EMBL/GenBank/DDBJ databases">
        <authorList>
            <person name="Gutierrez-Valencia J."/>
        </authorList>
    </citation>
    <scope>NUCLEOTIDE SEQUENCE</scope>
</reference>
<gene>
    <name evidence="12" type="ORF">LITE_LOCUS44569</name>
</gene>
<dbReference type="GO" id="GO:0003924">
    <property type="term" value="F:GTPase activity"/>
    <property type="evidence" value="ECO:0007669"/>
    <property type="project" value="InterPro"/>
</dbReference>
<evidence type="ECO:0000256" key="4">
    <source>
        <dbReference type="ARBA" id="ARBA00022892"/>
    </source>
</evidence>
<comment type="similarity">
    <text evidence="2">Belongs to the small GTPase superfamily. Rab family.</text>
</comment>
<dbReference type="Pfam" id="PF00071">
    <property type="entry name" value="Ras"/>
    <property type="match status" value="1"/>
</dbReference>
<keyword evidence="6" id="KW-0472">Membrane</keyword>
<dbReference type="SMART" id="SM00173">
    <property type="entry name" value="RAS"/>
    <property type="match status" value="1"/>
</dbReference>
<proteinExistence type="inferred from homology"/>
<dbReference type="Proteomes" id="UP001154282">
    <property type="component" value="Unassembled WGS sequence"/>
</dbReference>
<dbReference type="AlphaFoldDB" id="A0AAV0QSL1"/>
<dbReference type="Gene3D" id="3.40.50.300">
    <property type="entry name" value="P-loop containing nucleotide triphosphate hydrolases"/>
    <property type="match status" value="1"/>
</dbReference>
<evidence type="ECO:0000256" key="8">
    <source>
        <dbReference type="ARBA" id="ARBA00023289"/>
    </source>
</evidence>
<dbReference type="InterPro" id="IPR005225">
    <property type="entry name" value="Small_GTP-bd"/>
</dbReference>
<name>A0AAV0QSL1_9ROSI</name>
<dbReference type="InterPro" id="IPR027417">
    <property type="entry name" value="P-loop_NTPase"/>
</dbReference>
<dbReference type="EMBL" id="CAMGYJ010000010">
    <property type="protein sequence ID" value="CAI0547911.1"/>
    <property type="molecule type" value="Genomic_DNA"/>
</dbReference>
<evidence type="ECO:0000256" key="5">
    <source>
        <dbReference type="ARBA" id="ARBA00023134"/>
    </source>
</evidence>
<evidence type="ECO:0000256" key="7">
    <source>
        <dbReference type="ARBA" id="ARBA00023288"/>
    </source>
</evidence>
<dbReference type="SUPFAM" id="SSF52540">
    <property type="entry name" value="P-loop containing nucleoside triphosphate hydrolases"/>
    <property type="match status" value="1"/>
</dbReference>
<comment type="caution">
    <text evidence="12">The sequence shown here is derived from an EMBL/GenBank/DDBJ whole genome shotgun (WGS) entry which is preliminary data.</text>
</comment>
<dbReference type="PRINTS" id="PR00449">
    <property type="entry name" value="RASTRNSFRMNG"/>
</dbReference>
<dbReference type="GO" id="GO:0000139">
    <property type="term" value="C:Golgi membrane"/>
    <property type="evidence" value="ECO:0007669"/>
    <property type="project" value="UniProtKB-SubCell"/>
</dbReference>
<keyword evidence="7" id="KW-0449">Lipoprotein</keyword>
<dbReference type="CDD" id="cd01869">
    <property type="entry name" value="Rab1_Ypt1"/>
    <property type="match status" value="1"/>
</dbReference>
<dbReference type="FunFam" id="3.40.50.300:FF:000359">
    <property type="entry name" value="Small GTP-binding protein"/>
    <property type="match status" value="1"/>
</dbReference>
<dbReference type="SMART" id="SM00175">
    <property type="entry name" value="RAB"/>
    <property type="match status" value="1"/>
</dbReference>
<comment type="subcellular location">
    <subcellularLocation>
        <location evidence="9">Golgi apparatus membrane</location>
        <topology evidence="9">Lipid-anchor</topology>
    </subcellularLocation>
    <subcellularLocation>
        <location evidence="1">Golgi apparatus</location>
        <location evidence="1">trans-Golgi network membrane</location>
    </subcellularLocation>
</comment>
<keyword evidence="4" id="KW-0931">ER-Golgi transport</keyword>
<dbReference type="PANTHER" id="PTHR47977">
    <property type="entry name" value="RAS-RELATED PROTEIN RAB"/>
    <property type="match status" value="1"/>
</dbReference>
<evidence type="ECO:0000256" key="9">
    <source>
        <dbReference type="ARBA" id="ARBA00037794"/>
    </source>
</evidence>
<evidence type="ECO:0000256" key="10">
    <source>
        <dbReference type="ARBA" id="ARBA00053550"/>
    </source>
</evidence>
<evidence type="ECO:0000256" key="6">
    <source>
        <dbReference type="ARBA" id="ARBA00023136"/>
    </source>
</evidence>
<keyword evidence="3" id="KW-0547">Nucleotide-binding</keyword>
<dbReference type="SMART" id="SM00174">
    <property type="entry name" value="RHO"/>
    <property type="match status" value="1"/>
</dbReference>
<dbReference type="GO" id="GO:0016192">
    <property type="term" value="P:vesicle-mediated transport"/>
    <property type="evidence" value="ECO:0007669"/>
    <property type="project" value="UniProtKB-KW"/>
</dbReference>
<keyword evidence="8" id="KW-0636">Prenylation</keyword>
<evidence type="ECO:0000313" key="13">
    <source>
        <dbReference type="Proteomes" id="UP001154282"/>
    </source>
</evidence>
<dbReference type="InterPro" id="IPR001806">
    <property type="entry name" value="Small_GTPase"/>
</dbReference>
<evidence type="ECO:0000256" key="3">
    <source>
        <dbReference type="ARBA" id="ARBA00022741"/>
    </source>
</evidence>
<evidence type="ECO:0000256" key="1">
    <source>
        <dbReference type="ARBA" id="ARBA00004198"/>
    </source>
</evidence>
<organism evidence="12 13">
    <name type="scientific">Linum tenue</name>
    <dbReference type="NCBI Taxonomy" id="586396"/>
    <lineage>
        <taxon>Eukaryota</taxon>
        <taxon>Viridiplantae</taxon>
        <taxon>Streptophyta</taxon>
        <taxon>Embryophyta</taxon>
        <taxon>Tracheophyta</taxon>
        <taxon>Spermatophyta</taxon>
        <taxon>Magnoliopsida</taxon>
        <taxon>eudicotyledons</taxon>
        <taxon>Gunneridae</taxon>
        <taxon>Pentapetalae</taxon>
        <taxon>rosids</taxon>
        <taxon>fabids</taxon>
        <taxon>Malpighiales</taxon>
        <taxon>Linaceae</taxon>
        <taxon>Linum</taxon>
    </lineage>
</organism>
<dbReference type="PROSITE" id="PS51419">
    <property type="entry name" value="RAB"/>
    <property type="match status" value="1"/>
</dbReference>
<evidence type="ECO:0000256" key="2">
    <source>
        <dbReference type="ARBA" id="ARBA00006270"/>
    </source>
</evidence>
<keyword evidence="5" id="KW-0342">GTP-binding</keyword>
<dbReference type="GO" id="GO:0005525">
    <property type="term" value="F:GTP binding"/>
    <property type="evidence" value="ECO:0007669"/>
    <property type="project" value="UniProtKB-KW"/>
</dbReference>
<dbReference type="PROSITE" id="PS51421">
    <property type="entry name" value="RAS"/>
    <property type="match status" value="1"/>
</dbReference>
<dbReference type="NCBIfam" id="TIGR00231">
    <property type="entry name" value="small_GTP"/>
    <property type="match status" value="1"/>
</dbReference>
<evidence type="ECO:0000256" key="11">
    <source>
        <dbReference type="SAM" id="MobiDB-lite"/>
    </source>
</evidence>
<dbReference type="SMART" id="SM00176">
    <property type="entry name" value="RAN"/>
    <property type="match status" value="1"/>
</dbReference>
<feature type="region of interest" description="Disordered" evidence="11">
    <location>
        <begin position="173"/>
        <end position="203"/>
    </location>
</feature>
<keyword evidence="13" id="KW-1185">Reference proteome</keyword>
<keyword evidence="4" id="KW-0813">Transport</keyword>
<protein>
    <submittedName>
        <fullName evidence="12">Uncharacterized protein</fullName>
    </submittedName>
</protein>
<dbReference type="PROSITE" id="PS51420">
    <property type="entry name" value="RHO"/>
    <property type="match status" value="1"/>
</dbReference>